<sequence length="73" mass="8204">MALSLAPWRIAVFVALQQTNVIRAANSTDHGYIRRCLQSQAEKRLDLDFAAGLHHFNIRRSASYAGPDCEEMT</sequence>
<reference evidence="2" key="1">
    <citation type="submission" date="2017-01" db="EMBL/GenBank/DDBJ databases">
        <authorList>
            <person name="Brunel B."/>
        </authorList>
    </citation>
    <scope>NUCLEOTIDE SEQUENCE [LARGE SCALE GENOMIC DNA]</scope>
</reference>
<evidence type="ECO:0000313" key="2">
    <source>
        <dbReference type="Proteomes" id="UP000188388"/>
    </source>
</evidence>
<keyword evidence="2" id="KW-1185">Reference proteome</keyword>
<dbReference type="EMBL" id="FTPD01000001">
    <property type="protein sequence ID" value="SIT52908.1"/>
    <property type="molecule type" value="Genomic_DNA"/>
</dbReference>
<dbReference type="STRING" id="1631249.BQ8794_10278"/>
<accession>A0A1R3UZ40</accession>
<name>A0A1R3UZ40_9HYPH</name>
<proteinExistence type="predicted"/>
<gene>
    <name evidence="1" type="ORF">BQ8794_10278</name>
</gene>
<protein>
    <submittedName>
        <fullName evidence="1">Uncharacterized protein</fullName>
    </submittedName>
</protein>
<organism evidence="1 2">
    <name type="scientific">Mesorhizobium prunaredense</name>
    <dbReference type="NCBI Taxonomy" id="1631249"/>
    <lineage>
        <taxon>Bacteria</taxon>
        <taxon>Pseudomonadati</taxon>
        <taxon>Pseudomonadota</taxon>
        <taxon>Alphaproteobacteria</taxon>
        <taxon>Hyphomicrobiales</taxon>
        <taxon>Phyllobacteriaceae</taxon>
        <taxon>Mesorhizobium</taxon>
    </lineage>
</organism>
<dbReference type="Proteomes" id="UP000188388">
    <property type="component" value="Unassembled WGS sequence"/>
</dbReference>
<dbReference type="AlphaFoldDB" id="A0A1R3UZ40"/>
<evidence type="ECO:0000313" key="1">
    <source>
        <dbReference type="EMBL" id="SIT52908.1"/>
    </source>
</evidence>